<organism evidence="2 3">
    <name type="scientific">candidate division LCP-89 bacterium B3_LCP</name>
    <dbReference type="NCBI Taxonomy" id="2012998"/>
    <lineage>
        <taxon>Bacteria</taxon>
        <taxon>Pseudomonadati</taxon>
        <taxon>Bacteria division LCP-89</taxon>
    </lineage>
</organism>
<reference evidence="2 3" key="1">
    <citation type="submission" date="2017-06" db="EMBL/GenBank/DDBJ databases">
        <title>Novel microbial phyla capable of carbon fixation and sulfur reduction in deep-sea sediments.</title>
        <authorList>
            <person name="Huang J."/>
            <person name="Baker B."/>
            <person name="Wang Y."/>
        </authorList>
    </citation>
    <scope>NUCLEOTIDE SEQUENCE [LARGE SCALE GENOMIC DNA]</scope>
    <source>
        <strain evidence="2">B3_LCP</strain>
    </source>
</reference>
<evidence type="ECO:0000313" key="3">
    <source>
        <dbReference type="Proteomes" id="UP000319619"/>
    </source>
</evidence>
<evidence type="ECO:0000256" key="1">
    <source>
        <dbReference type="SAM" id="Coils"/>
    </source>
</evidence>
<keyword evidence="1" id="KW-0175">Coiled coil</keyword>
<gene>
    <name evidence="2" type="ORF">CEE37_01120</name>
</gene>
<evidence type="ECO:0000313" key="2">
    <source>
        <dbReference type="EMBL" id="TKJ42310.1"/>
    </source>
</evidence>
<name>A0A532V542_UNCL8</name>
<protein>
    <submittedName>
        <fullName evidence="2">Uncharacterized protein</fullName>
    </submittedName>
</protein>
<dbReference type="Proteomes" id="UP000319619">
    <property type="component" value="Unassembled WGS sequence"/>
</dbReference>
<feature type="coiled-coil region" evidence="1">
    <location>
        <begin position="344"/>
        <end position="371"/>
    </location>
</feature>
<proteinExistence type="predicted"/>
<dbReference type="AlphaFoldDB" id="A0A532V542"/>
<dbReference type="EMBL" id="NJBN01000001">
    <property type="protein sequence ID" value="TKJ42310.1"/>
    <property type="molecule type" value="Genomic_DNA"/>
</dbReference>
<comment type="caution">
    <text evidence="2">The sequence shown here is derived from an EMBL/GenBank/DDBJ whole genome shotgun (WGS) entry which is preliminary data.</text>
</comment>
<accession>A0A532V542</accession>
<sequence length="375" mass="42839">MSTRKGGFRLVLIIAVLAILLISTLPAGATQFSGGKGLTMVQFPTLLPPGALNIKLHTRAFAKSLNNYTLSNGTGAVSFNFGFTKHVELGLTQILYQDLNLSARNPNNLEQIPDDTYIRVKVGNFPFTIGNNYFKFGILNQLRYRTGIVDNIYLEPYVSSGIEWEMDIMISYFSNPLYEENALAVHFNLGYLNHNDAGIDTSMFKASQELIYGLACVYPTRMFDFYLENSGSFFTNYPKEFIYSRENSIWMTPGLRYKMFYGVSLTLAADILLYQEDERSTPVLPGELPNYPSWRMNGVISFNPSTTFYKQPTFSTVDDPKTLRKMLRERKSLFEWVVDEQEGLEYIDLELEKIKAERKKAEEELEQLKQELGVQ</sequence>